<dbReference type="InterPro" id="IPR036049">
    <property type="entry name" value="Ribosomal_uL29_sf"/>
</dbReference>
<dbReference type="InterPro" id="IPR043502">
    <property type="entry name" value="DNA/RNA_pol_sf"/>
</dbReference>
<feature type="region of interest" description="Disordered" evidence="5">
    <location>
        <begin position="1639"/>
        <end position="1681"/>
    </location>
</feature>
<gene>
    <name evidence="8" type="ORF">PGLA2088_LOCUS5179</name>
</gene>
<keyword evidence="2" id="KW-0689">Ribosomal protein</keyword>
<dbReference type="GO" id="GO:0006412">
    <property type="term" value="P:translation"/>
    <property type="evidence" value="ECO:0007669"/>
    <property type="project" value="InterPro"/>
</dbReference>
<dbReference type="SUPFAM" id="SSF57756">
    <property type="entry name" value="Retrovirus zinc finger-like domains"/>
    <property type="match status" value="1"/>
</dbReference>
<dbReference type="InterPro" id="IPR036397">
    <property type="entry name" value="RNaseH_sf"/>
</dbReference>
<dbReference type="SMART" id="SM00343">
    <property type="entry name" value="ZnF_C2HC"/>
    <property type="match status" value="1"/>
</dbReference>
<comment type="similarity">
    <text evidence="1">Belongs to the universal ribosomal protein uL29 family.</text>
</comment>
<dbReference type="InterPro" id="IPR001878">
    <property type="entry name" value="Znf_CCHC"/>
</dbReference>
<comment type="caution">
    <text evidence="8">The sequence shown here is derived from an EMBL/GenBank/DDBJ whole genome shotgun (WGS) entry which is preliminary data.</text>
</comment>
<dbReference type="Gene3D" id="4.10.60.10">
    <property type="entry name" value="Zinc finger, CCHC-type"/>
    <property type="match status" value="1"/>
</dbReference>
<dbReference type="GO" id="GO:0003729">
    <property type="term" value="F:mRNA binding"/>
    <property type="evidence" value="ECO:0007669"/>
    <property type="project" value="TreeGrafter"/>
</dbReference>
<evidence type="ECO:0000313" key="9">
    <source>
        <dbReference type="Proteomes" id="UP000626109"/>
    </source>
</evidence>
<reference evidence="8" key="1">
    <citation type="submission" date="2021-02" db="EMBL/GenBank/DDBJ databases">
        <authorList>
            <person name="Dougan E. K."/>
            <person name="Rhodes N."/>
            <person name="Thang M."/>
            <person name="Chan C."/>
        </authorList>
    </citation>
    <scope>NUCLEOTIDE SEQUENCE</scope>
</reference>
<evidence type="ECO:0000259" key="7">
    <source>
        <dbReference type="PROSITE" id="PS50994"/>
    </source>
</evidence>
<dbReference type="NCBIfam" id="TIGR00012">
    <property type="entry name" value="L29"/>
    <property type="match status" value="1"/>
</dbReference>
<dbReference type="PANTHER" id="PTHR45722">
    <property type="entry name" value="60S RIBOSOMAL PROTEIN L35"/>
    <property type="match status" value="1"/>
</dbReference>
<dbReference type="Gene3D" id="3.10.10.10">
    <property type="entry name" value="HIV Type 1 Reverse Transcriptase, subunit A, domain 1"/>
    <property type="match status" value="1"/>
</dbReference>
<dbReference type="FunFam" id="6.10.250.3450:FF:000001">
    <property type="entry name" value="60S ribosomal protein L35"/>
    <property type="match status" value="1"/>
</dbReference>
<evidence type="ECO:0000256" key="3">
    <source>
        <dbReference type="ARBA" id="ARBA00023274"/>
    </source>
</evidence>
<dbReference type="Pfam" id="PF00831">
    <property type="entry name" value="Ribosomal_L29"/>
    <property type="match status" value="1"/>
</dbReference>
<dbReference type="GO" id="GO:0003735">
    <property type="term" value="F:structural constituent of ribosome"/>
    <property type="evidence" value="ECO:0007669"/>
    <property type="project" value="InterPro"/>
</dbReference>
<dbReference type="PROSITE" id="PS50994">
    <property type="entry name" value="INTEGRASE"/>
    <property type="match status" value="1"/>
</dbReference>
<evidence type="ECO:0000256" key="1">
    <source>
        <dbReference type="ARBA" id="ARBA00009254"/>
    </source>
</evidence>
<dbReference type="Proteomes" id="UP000626109">
    <property type="component" value="Unassembled WGS sequence"/>
</dbReference>
<evidence type="ECO:0000256" key="5">
    <source>
        <dbReference type="SAM" id="MobiDB-lite"/>
    </source>
</evidence>
<dbReference type="InterPro" id="IPR041588">
    <property type="entry name" value="Integrase_H2C2"/>
</dbReference>
<dbReference type="SUPFAM" id="SSF46561">
    <property type="entry name" value="Ribosomal protein L29 (L29p)"/>
    <property type="match status" value="1"/>
</dbReference>
<dbReference type="GO" id="GO:0022625">
    <property type="term" value="C:cytosolic large ribosomal subunit"/>
    <property type="evidence" value="ECO:0007669"/>
    <property type="project" value="InterPro"/>
</dbReference>
<dbReference type="GO" id="GO:0015074">
    <property type="term" value="P:DNA integration"/>
    <property type="evidence" value="ECO:0007669"/>
    <property type="project" value="InterPro"/>
</dbReference>
<dbReference type="PANTHER" id="PTHR45722:SF2">
    <property type="entry name" value="LARGE RIBOSOMAL SUBUNIT PROTEIN UL29-RELATED"/>
    <property type="match status" value="1"/>
</dbReference>
<dbReference type="HAMAP" id="MF_00374">
    <property type="entry name" value="Ribosomal_uL29"/>
    <property type="match status" value="1"/>
</dbReference>
<dbReference type="InterPro" id="IPR001854">
    <property type="entry name" value="Ribosomal_uL29"/>
</dbReference>
<dbReference type="InterPro" id="IPR001584">
    <property type="entry name" value="Integrase_cat-core"/>
</dbReference>
<dbReference type="Pfam" id="PF17921">
    <property type="entry name" value="Integrase_H2C2"/>
    <property type="match status" value="1"/>
</dbReference>
<dbReference type="SUPFAM" id="SSF56672">
    <property type="entry name" value="DNA/RNA polymerases"/>
    <property type="match status" value="2"/>
</dbReference>
<feature type="domain" description="Integrase catalytic" evidence="7">
    <location>
        <begin position="1330"/>
        <end position="1498"/>
    </location>
</feature>
<proteinExistence type="inferred from homology"/>
<dbReference type="InterPro" id="IPR012337">
    <property type="entry name" value="RNaseH-like_sf"/>
</dbReference>
<organism evidence="8 9">
    <name type="scientific">Polarella glacialis</name>
    <name type="common">Dinoflagellate</name>
    <dbReference type="NCBI Taxonomy" id="89957"/>
    <lineage>
        <taxon>Eukaryota</taxon>
        <taxon>Sar</taxon>
        <taxon>Alveolata</taxon>
        <taxon>Dinophyceae</taxon>
        <taxon>Suessiales</taxon>
        <taxon>Suessiaceae</taxon>
        <taxon>Polarella</taxon>
    </lineage>
</organism>
<keyword evidence="3" id="KW-0687">Ribonucleoprotein</keyword>
<evidence type="ECO:0000256" key="4">
    <source>
        <dbReference type="PROSITE-ProRule" id="PRU00047"/>
    </source>
</evidence>
<evidence type="ECO:0000259" key="6">
    <source>
        <dbReference type="PROSITE" id="PS50158"/>
    </source>
</evidence>
<keyword evidence="4" id="KW-0863">Zinc-finger</keyword>
<protein>
    <submittedName>
        <fullName evidence="8">Uncharacterized protein</fullName>
    </submittedName>
</protein>
<dbReference type="InterPro" id="IPR036875">
    <property type="entry name" value="Znf_CCHC_sf"/>
</dbReference>
<accession>A0A813IAC8</accession>
<sequence>MRITMQIAGSSRNRKRDQDILVRLMIFEQGRSEWRGIILGAKALDCQEEGGLGFRPGANFHVFDSLGIMMERMEDSLRDPDPNGVYAISGLLAIQLGDIGEERDTPLIWAGQMSMWSLSAVWIPVRRSVETDPSGTGNEALVVVYGSPIQVVPGIWETGKETGSVLVMNQSCSDCHIAIGDAVGVVVPVALQSRECSQCHCFDTDSWVLGSGSGCARCERPLTGGLSVCRACGSEEVSVLVHADVKSAHRVSLDQQVCDKHWCQAFMSNATYAGQDRCFLSFSCGIASAKPDEERIQAVLDFPPLMEIKHIQQFLGCTNWLRMYLDPNYAHAANKIGDYQKKGAVFPKNGIGPQIEACTAFRFIKLMASKYILVQTLDIASAIRGELPLEQIADASGIAWGASHVQMFKDMTNFRVLTAIGKGLSPTQQAWLQTAPDIDVKQLRWVSEIIGDGSRILSLSGRSAQLADGWSRNPPDRDELLAQRLKDLRGYAGQRRGFSPEEYMSEWESPEGREAVPWTMPTDAVPTRGEGLDQWERNQRLSNPTIQSKLPARKVGEQIPGATLGKNFDPVKTRKVPTKPVGGIATRAADGGSEVPAEPVGGIAKRAANGNSATSKGEETGKRKRTPIVDPEVVSQAACSAQNGPSDRYQPFVLDCDFATGEVFPPEQSSEDELEPNCPSRWCNMYVTPEQLTTCERCRAGGCFACTTFRVPGVPGGESSSLAQSLKPESTAVLRTRPAEAKKNAEVTRVLQQWRDQNSIGSYPTYRVLSRRKSFAIAPWECRGGPPHHTITWRLTLDARTLEVLCSDEGEQLRTGYGKSGSENWWTPLPEETREGLTTLFLFDPNETAGERVWAGMIGEMPTVRVMFVPDYCSDEKNQDTAGSIDLAMERFLPGHRVLMSKAEGPFSDDNETGLTSWKAHKIGDYWGKVKIVVALMPRMVNHSETYDFDREVFAICKAEVKEGFGDIMWDECLAAKSREMWRHDGLAHGWARKRDWCGQCENVTSDKDAVIGINQIDPGKIREEWMRASEPMGWSKDLQRHTVFLCAQYCVDENWKCLDRNGIAIGEHDGFGRSIKYRLIEGLACQEALTAVWAAGKGCQRGHPVEHDIPDAVNDAIRGRFIARKIAWYPANYPIRNGTGYQEAMICFVFSQNEWSETTFTKSQDNTSGVLIAWGSRSEEQTSELVIIRSDRWIFFDGLGTYSRQKLEIDLVRQRTKRSFLKASDGAVQAGFRLAIDGVLEKSVSTKGGPAWVPVVPDGEVGTNATWKWWCFLQCHIGIFGGHRLCDQTYELMARIVWWASMYKDVKRWADECDTCIRFRKKRQKSEQVPMMPVGAECWQEVMVDIEGPCQPGDYKGHTYVLTYMCLLCHGAFFEPIKELKAPLVRMAFSKCLFRSGTVPMILRTDRGQEFRNALITEYIALMGIRHRFGAPFRPVEQAPVERIHQEKQKLLGILVTDVLKCNPEEWSDLLPVVEYLIYTTPGPYGFTPRDIDRRWSSALKLEKDLQPFQGCEFEPVTEYARNLFAGFRRIRELIIRTKMRESAARAETANQFRKRRELRVGQRVAYRDPRANAAGGRAHYRRPLTNATILEVESKTKCKLITDAGVTLENFHVDDFVHMPERTRNLEPREALDFQAVDEEDLLLHPDENTGERSLGDMLDSAEPETDSGVTDKREKHGSKKDKITLNGFIAYKGATRKTVRDFMEEMGFLPGCEEDPAGVAWLNQVGQFQGTERSSSSRDCPGSARKSLSGRVCCNCGKPGHVSRDCWENAGYPIERRPKVAFETIHVIQKWLSTGTTDFLEIFCGWQQLTYRVREVGLQAADGIDLRVVSHGRAWPLGNPVVDAELAWLICFGLKPRATHSGTPCTHMSTLGAKDHPQETQEHVTITLEIMDHQESRGFLASNENPDTSLLFKREDWKKVVGSLCDPIWPWSHAELCGCLAKMKYPGVDQLNQPMRKGQIWTSNFDLRAMSMSRENPRAALFPTDHAHVHVRGSCKTVENKWISVAGYSGMYTGVQGTLYAQCLKKALVDVRTMGGVGSKSRIPNSTIPHVQEYAPAQESLDAQRKREEEIDKAGAAARGAWIAKAKRGEFDSVVAHLEVYKYSDQVVTQDPRRSEEYKQKVVDELKFGSDADTLDFPGHKKARKRRLVVDYRRVNLRTMRAIYYVRRASDILLEAMGSVWYTLLDSVAGFNQIVNTQRAREMLAIVAHTGTFLPRCLTFGPRNGPEDFAFVTDRVFSPGKFQSRRFCKEWLAYVADLTIRTGLPCNARESLPYWEPVRETRDYADKFRNALDPMQRDGNVVKQAFSPEDLKATATRLKEIELVDISEVELLVKAIVSEAVANHADCKHYAEIICILCQQMGFCRFPGICQGIRVKDAFMRALISHVQVDFFEKPLSPSRLVVFFGPSMCARVAPQEVEEQLVLNICQMLHIVWPNFRSTSSGLRDWLTIKRVTLAGLRSSHLAMAPVKAYELRSKTSKELLKELDDMKGELAQLRVAKVAGGAASKLAKIKGVRKGIARILTVYNQKQKEQARKDYKGKKYLPLDLRPKKTRKIRRALKTEQKYAKTLRQKTRESNFPMRRFAVTM</sequence>
<feature type="compositionally biased region" description="Basic and acidic residues" evidence="5">
    <location>
        <begin position="1644"/>
        <end position="1657"/>
    </location>
</feature>
<dbReference type="CDD" id="cd00427">
    <property type="entry name" value="Ribosomal_L29_HIP"/>
    <property type="match status" value="1"/>
</dbReference>
<dbReference type="Gene3D" id="1.10.340.70">
    <property type="match status" value="1"/>
</dbReference>
<dbReference type="PROSITE" id="PS50158">
    <property type="entry name" value="ZF_CCHC"/>
    <property type="match status" value="1"/>
</dbReference>
<dbReference type="Gene3D" id="1.10.287.310">
    <property type="match status" value="1"/>
</dbReference>
<evidence type="ECO:0000256" key="2">
    <source>
        <dbReference type="ARBA" id="ARBA00022980"/>
    </source>
</evidence>
<evidence type="ECO:0000313" key="8">
    <source>
        <dbReference type="EMBL" id="CAE8646866.1"/>
    </source>
</evidence>
<dbReference type="FunFam" id="1.10.287.310:FF:000002">
    <property type="entry name" value="60S ribosomal protein L35"/>
    <property type="match status" value="1"/>
</dbReference>
<dbReference type="Gene3D" id="6.10.250.3450">
    <property type="match status" value="1"/>
</dbReference>
<dbReference type="SUPFAM" id="SSF53098">
    <property type="entry name" value="Ribonuclease H-like"/>
    <property type="match status" value="1"/>
</dbReference>
<dbReference type="Gene3D" id="3.30.420.10">
    <property type="entry name" value="Ribonuclease H-like superfamily/Ribonuclease H"/>
    <property type="match status" value="1"/>
</dbReference>
<feature type="domain" description="CCHC-type" evidence="6">
    <location>
        <begin position="1756"/>
        <end position="1769"/>
    </location>
</feature>
<dbReference type="InterPro" id="IPR045059">
    <property type="entry name" value="Ribosomal_uL29_euk"/>
</dbReference>
<feature type="region of interest" description="Disordered" evidence="5">
    <location>
        <begin position="561"/>
        <end position="599"/>
    </location>
</feature>
<dbReference type="Gene3D" id="3.30.70.270">
    <property type="match status" value="1"/>
</dbReference>
<keyword evidence="4" id="KW-0479">Metal-binding</keyword>
<dbReference type="InterPro" id="IPR043128">
    <property type="entry name" value="Rev_trsase/Diguanyl_cyclase"/>
</dbReference>
<dbReference type="EMBL" id="CAJNNW010004894">
    <property type="protein sequence ID" value="CAE8646866.1"/>
    <property type="molecule type" value="Genomic_DNA"/>
</dbReference>
<keyword evidence="4" id="KW-0862">Zinc</keyword>
<dbReference type="GO" id="GO:0008270">
    <property type="term" value="F:zinc ion binding"/>
    <property type="evidence" value="ECO:0007669"/>
    <property type="project" value="UniProtKB-KW"/>
</dbReference>
<name>A0A813IAC8_POLGL</name>
<dbReference type="GO" id="GO:0000463">
    <property type="term" value="P:maturation of LSU-rRNA from tricistronic rRNA transcript (SSU-rRNA, 5.8S rRNA, LSU-rRNA)"/>
    <property type="evidence" value="ECO:0007669"/>
    <property type="project" value="InterPro"/>
</dbReference>